<dbReference type="SUPFAM" id="SSF51011">
    <property type="entry name" value="Glycosyl hydrolase domain"/>
    <property type="match status" value="1"/>
</dbReference>
<dbReference type="InterPro" id="IPR000322">
    <property type="entry name" value="Glyco_hydro_31_TIM"/>
</dbReference>
<dbReference type="PANTHER" id="PTHR22762">
    <property type="entry name" value="ALPHA-GLUCOSIDASE"/>
    <property type="match status" value="1"/>
</dbReference>
<reference evidence="5 6" key="1">
    <citation type="submission" date="2018-08" db="EMBL/GenBank/DDBJ databases">
        <authorList>
            <person name="Ferrada E.E."/>
            <person name="Latorre B.A."/>
        </authorList>
    </citation>
    <scope>NUCLEOTIDE SEQUENCE [LARGE SCALE GENOMIC DNA]</scope>
    <source>
        <strain evidence="5 6">VK-A60T</strain>
    </source>
</reference>
<name>A0A385DIH4_9ACTN</name>
<dbReference type="AlphaFoldDB" id="A0A385DIH4"/>
<dbReference type="Proteomes" id="UP000259636">
    <property type="component" value="Chromosome"/>
</dbReference>
<dbReference type="Gene3D" id="2.60.40.1180">
    <property type="entry name" value="Golgi alpha-mannosidase II"/>
    <property type="match status" value="1"/>
</dbReference>
<dbReference type="Gene3D" id="3.20.20.80">
    <property type="entry name" value="Glycosidases"/>
    <property type="match status" value="1"/>
</dbReference>
<keyword evidence="2 5" id="KW-0378">Hydrolase</keyword>
<evidence type="ECO:0000256" key="1">
    <source>
        <dbReference type="ARBA" id="ARBA00007806"/>
    </source>
</evidence>
<dbReference type="Pfam" id="PF01055">
    <property type="entry name" value="Glyco_hydro_31_2nd"/>
    <property type="match status" value="1"/>
</dbReference>
<dbReference type="Pfam" id="PF21365">
    <property type="entry name" value="Glyco_hydro_31_3rd"/>
    <property type="match status" value="1"/>
</dbReference>
<dbReference type="InterPro" id="IPR048395">
    <property type="entry name" value="Glyco_hydro_31_C"/>
</dbReference>
<evidence type="ECO:0000313" key="5">
    <source>
        <dbReference type="EMBL" id="AXQ58293.1"/>
    </source>
</evidence>
<dbReference type="KEGG" id="sky:D0C37_29280"/>
<dbReference type="SUPFAM" id="SSF51445">
    <property type="entry name" value="(Trans)glycosidases"/>
    <property type="match status" value="1"/>
</dbReference>
<sequence>MSSRAFADGRLTGMDGRDLVRSVASVAGLGQVRSWWPGRGDAAAVERARVPGRAVGAEPGPGGGVVRFERSALRVLVTTAGAVFCGWDGAEPTPSPLVRAELVEPDARARLEPHTAGGWRVVSERLTVAVSSAGAVELCTPGGVLLRRDLPPRWWERSEGGPARWARRSEVGADARFFGLGGSGAGLRLGDGVHPVPGGPGVAPVQLVLADAGTHLVVPDGSEEGTVRLAEGAEGAGSGHDRPGRAEWRGAGGPPRHWMAVGAPARALASWAAVAGTPEVAPVSVIGVGGSGGRVARTRTRVPRQGVAAGDGWAAMRAALARVAALGVCGAAPAGAEGDGPGKGASAEVWVRWWQLGVYLPVFRAGAGPEGWEARPALAELARVALAERRRLLPYHAALGAFAGLTGVPAVRPVWWNTPEDRGLREGGDAFLLGDAFLVVPVLGPGGGPSAVRLPAGRWYDTATGRAYHGGAAVPVEVAADRLPVFARAGAVVPVRGADGELEWEVWAPAPGRTGAGMVVRDSGVLERVVSRWEEGRVVVREELPAGRGVEVSVPVRVRGVG</sequence>
<dbReference type="GO" id="GO:0004553">
    <property type="term" value="F:hydrolase activity, hydrolyzing O-glycosyl compounds"/>
    <property type="evidence" value="ECO:0007669"/>
    <property type="project" value="InterPro"/>
</dbReference>
<dbReference type="EMBL" id="CP031742">
    <property type="protein sequence ID" value="AXQ58293.1"/>
    <property type="molecule type" value="Genomic_DNA"/>
</dbReference>
<protein>
    <submittedName>
        <fullName evidence="5">Glycosyl hydrolase</fullName>
    </submittedName>
</protein>
<evidence type="ECO:0000256" key="2">
    <source>
        <dbReference type="RuleBase" id="RU361185"/>
    </source>
</evidence>
<evidence type="ECO:0000313" key="6">
    <source>
        <dbReference type="Proteomes" id="UP000259636"/>
    </source>
</evidence>
<organism evidence="5 6">
    <name type="scientific">Streptomyces koyangensis</name>
    <dbReference type="NCBI Taxonomy" id="188770"/>
    <lineage>
        <taxon>Bacteria</taxon>
        <taxon>Bacillati</taxon>
        <taxon>Actinomycetota</taxon>
        <taxon>Actinomycetes</taxon>
        <taxon>Kitasatosporales</taxon>
        <taxon>Streptomycetaceae</taxon>
        <taxon>Streptomyces</taxon>
        <taxon>Streptomyces aurantiacus group</taxon>
    </lineage>
</organism>
<dbReference type="InterPro" id="IPR013780">
    <property type="entry name" value="Glyco_hydro_b"/>
</dbReference>
<feature type="domain" description="Glycosyl hydrolase family 31 C-terminal" evidence="4">
    <location>
        <begin position="407"/>
        <end position="493"/>
    </location>
</feature>
<comment type="similarity">
    <text evidence="1 2">Belongs to the glycosyl hydrolase 31 family.</text>
</comment>
<dbReference type="GO" id="GO:0005975">
    <property type="term" value="P:carbohydrate metabolic process"/>
    <property type="evidence" value="ECO:0007669"/>
    <property type="project" value="InterPro"/>
</dbReference>
<feature type="domain" description="Glycoside hydrolase family 31 TIM barrel" evidence="3">
    <location>
        <begin position="312"/>
        <end position="396"/>
    </location>
</feature>
<evidence type="ECO:0000259" key="4">
    <source>
        <dbReference type="Pfam" id="PF21365"/>
    </source>
</evidence>
<proteinExistence type="inferred from homology"/>
<dbReference type="InterPro" id="IPR017853">
    <property type="entry name" value="GH"/>
</dbReference>
<keyword evidence="2" id="KW-0326">Glycosidase</keyword>
<gene>
    <name evidence="5" type="ORF">D0C37_29280</name>
</gene>
<dbReference type="PANTHER" id="PTHR22762:SF120">
    <property type="entry name" value="HETEROGLYCAN GLUCOSIDASE 1"/>
    <property type="match status" value="1"/>
</dbReference>
<evidence type="ECO:0000259" key="3">
    <source>
        <dbReference type="Pfam" id="PF01055"/>
    </source>
</evidence>
<accession>A0A385DIH4</accession>